<reference evidence="4" key="1">
    <citation type="journal article" date="2021" name="BMC Genomics">
        <title>Chromosome-level genome assembly and manually-curated proteome of model necrotroph Parastagonospora nodorum Sn15 reveals a genome-wide trove of candidate effector homologs, and redundancy of virulence-related functions within an accessory chromosome.</title>
        <authorList>
            <person name="Bertazzoni S."/>
            <person name="Jones D.A.B."/>
            <person name="Phan H.T."/>
            <person name="Tan K.-C."/>
            <person name="Hane J.K."/>
        </authorList>
    </citation>
    <scope>NUCLEOTIDE SEQUENCE [LARGE SCALE GENOMIC DNA]</scope>
    <source>
        <strain evidence="4">SN15 / ATCC MYA-4574 / FGSC 10173)</strain>
    </source>
</reference>
<dbReference type="VEuPathDB" id="FungiDB:JI435_123820"/>
<dbReference type="EMBL" id="CP069044">
    <property type="protein sequence ID" value="QRD07180.1"/>
    <property type="molecule type" value="Genomic_DNA"/>
</dbReference>
<evidence type="ECO:0000256" key="1">
    <source>
        <dbReference type="SAM" id="SignalP"/>
    </source>
</evidence>
<sequence>MQFSITTIIAAFAAVAMAAPSAAAGSTSMVVRDTSAVSALQAQAETFLAAKEAAGCSKLKCIAALAPTAAACAAALAEAGLNPLADAACLATLANSVFNVPEPCKGC</sequence>
<evidence type="ECO:0000259" key="2">
    <source>
        <dbReference type="Pfam" id="PF12192"/>
    </source>
</evidence>
<name>A0A7U2ICE7_PHANO</name>
<protein>
    <recommendedName>
        <fullName evidence="2">Fungal calcium binding protein domain-containing protein</fullName>
    </recommendedName>
</protein>
<dbReference type="AlphaFoldDB" id="A0A7U2ICE7"/>
<dbReference type="OrthoDB" id="3036244at2759"/>
<feature type="chain" id="PRO_5034560568" description="Fungal calcium binding protein domain-containing protein" evidence="1">
    <location>
        <begin position="19"/>
        <end position="107"/>
    </location>
</feature>
<proteinExistence type="predicted"/>
<feature type="signal peptide" evidence="1">
    <location>
        <begin position="1"/>
        <end position="18"/>
    </location>
</feature>
<dbReference type="Gene3D" id="1.10.1740.120">
    <property type="match status" value="1"/>
</dbReference>
<organism evidence="3 4">
    <name type="scientific">Phaeosphaeria nodorum (strain SN15 / ATCC MYA-4574 / FGSC 10173)</name>
    <name type="common">Glume blotch fungus</name>
    <name type="synonym">Parastagonospora nodorum</name>
    <dbReference type="NCBI Taxonomy" id="321614"/>
    <lineage>
        <taxon>Eukaryota</taxon>
        <taxon>Fungi</taxon>
        <taxon>Dikarya</taxon>
        <taxon>Ascomycota</taxon>
        <taxon>Pezizomycotina</taxon>
        <taxon>Dothideomycetes</taxon>
        <taxon>Pleosporomycetidae</taxon>
        <taxon>Pleosporales</taxon>
        <taxon>Pleosporineae</taxon>
        <taxon>Phaeosphaeriaceae</taxon>
        <taxon>Parastagonospora</taxon>
    </lineage>
</organism>
<gene>
    <name evidence="3" type="ORF">JI435_123820</name>
</gene>
<dbReference type="RefSeq" id="XP_001802605.1">
    <property type="nucleotide sequence ID" value="XM_001802553.1"/>
</dbReference>
<dbReference type="InterPro" id="IPR022013">
    <property type="entry name" value="CBP"/>
</dbReference>
<dbReference type="Proteomes" id="UP000663193">
    <property type="component" value="Chromosome 22"/>
</dbReference>
<feature type="domain" description="Fungal calcium binding protein" evidence="2">
    <location>
        <begin position="34"/>
        <end position="107"/>
    </location>
</feature>
<evidence type="ECO:0000313" key="4">
    <source>
        <dbReference type="Proteomes" id="UP000663193"/>
    </source>
</evidence>
<dbReference type="Pfam" id="PF12192">
    <property type="entry name" value="CBP"/>
    <property type="match status" value="1"/>
</dbReference>
<keyword evidence="1" id="KW-0732">Signal</keyword>
<evidence type="ECO:0000313" key="3">
    <source>
        <dbReference type="EMBL" id="QRD07180.1"/>
    </source>
</evidence>
<accession>A0A7U2ICE7</accession>
<keyword evidence="4" id="KW-1185">Reference proteome</keyword>
<dbReference type="KEGG" id="pno:SNOG_12382"/>